<dbReference type="EMBL" id="BTRK01000004">
    <property type="protein sequence ID" value="GMR47657.1"/>
    <property type="molecule type" value="Genomic_DNA"/>
</dbReference>
<keyword evidence="2" id="KW-1185">Reference proteome</keyword>
<gene>
    <name evidence="1" type="ORF">PMAYCL1PPCAC_17852</name>
</gene>
<organism evidence="1 2">
    <name type="scientific">Pristionchus mayeri</name>
    <dbReference type="NCBI Taxonomy" id="1317129"/>
    <lineage>
        <taxon>Eukaryota</taxon>
        <taxon>Metazoa</taxon>
        <taxon>Ecdysozoa</taxon>
        <taxon>Nematoda</taxon>
        <taxon>Chromadorea</taxon>
        <taxon>Rhabditida</taxon>
        <taxon>Rhabditina</taxon>
        <taxon>Diplogasteromorpha</taxon>
        <taxon>Diplogasteroidea</taxon>
        <taxon>Neodiplogasteridae</taxon>
        <taxon>Pristionchus</taxon>
    </lineage>
</organism>
<evidence type="ECO:0000313" key="2">
    <source>
        <dbReference type="Proteomes" id="UP001328107"/>
    </source>
</evidence>
<reference evidence="2" key="1">
    <citation type="submission" date="2022-10" db="EMBL/GenBank/DDBJ databases">
        <title>Genome assembly of Pristionchus species.</title>
        <authorList>
            <person name="Yoshida K."/>
            <person name="Sommer R.J."/>
        </authorList>
    </citation>
    <scope>NUCLEOTIDE SEQUENCE [LARGE SCALE GENOMIC DNA]</scope>
    <source>
        <strain evidence="2">RS5460</strain>
    </source>
</reference>
<accession>A0AAN5CNG5</accession>
<name>A0AAN5CNG5_9BILA</name>
<protein>
    <submittedName>
        <fullName evidence="1">Uncharacterized protein</fullName>
    </submittedName>
</protein>
<proteinExistence type="predicted"/>
<evidence type="ECO:0000313" key="1">
    <source>
        <dbReference type="EMBL" id="GMR47657.1"/>
    </source>
</evidence>
<dbReference type="AlphaFoldDB" id="A0AAN5CNG5"/>
<dbReference type="Proteomes" id="UP001328107">
    <property type="component" value="Unassembled WGS sequence"/>
</dbReference>
<comment type="caution">
    <text evidence="1">The sequence shown here is derived from an EMBL/GenBank/DDBJ whole genome shotgun (WGS) entry which is preliminary data.</text>
</comment>
<sequence>MEKSVVLRDFLTNYEFFFRQRRLANGAIPLPHNGIEVSKKYHFLLIASWMFPHYSIRNRSSVLSIGLLIDDGRLIDRDILHNRNWAETCMIVQQENAVGRRL</sequence>